<keyword evidence="3" id="KW-1185">Reference proteome</keyword>
<feature type="compositionally biased region" description="Basic and acidic residues" evidence="1">
    <location>
        <begin position="369"/>
        <end position="381"/>
    </location>
</feature>
<dbReference type="EMBL" id="JAULSR010000009">
    <property type="protein sequence ID" value="KAK0612361.1"/>
    <property type="molecule type" value="Genomic_DNA"/>
</dbReference>
<feature type="compositionally biased region" description="Low complexity" evidence="1">
    <location>
        <begin position="229"/>
        <end position="239"/>
    </location>
</feature>
<accession>A0AA39T271</accession>
<proteinExistence type="predicted"/>
<evidence type="ECO:0000313" key="3">
    <source>
        <dbReference type="Proteomes" id="UP001174934"/>
    </source>
</evidence>
<dbReference type="AlphaFoldDB" id="A0AA39T271"/>
<feature type="region of interest" description="Disordered" evidence="1">
    <location>
        <begin position="137"/>
        <end position="175"/>
    </location>
</feature>
<name>A0AA39T271_9PEZI</name>
<feature type="compositionally biased region" description="Polar residues" evidence="1">
    <location>
        <begin position="139"/>
        <end position="175"/>
    </location>
</feature>
<feature type="region of interest" description="Disordered" evidence="1">
    <location>
        <begin position="212"/>
        <end position="265"/>
    </location>
</feature>
<gene>
    <name evidence="2" type="ORF">B0T17DRAFT_620561</name>
</gene>
<evidence type="ECO:0000313" key="2">
    <source>
        <dbReference type="EMBL" id="KAK0612361.1"/>
    </source>
</evidence>
<protein>
    <submittedName>
        <fullName evidence="2">Uncharacterized protein</fullName>
    </submittedName>
</protein>
<feature type="compositionally biased region" description="Polar residues" evidence="1">
    <location>
        <begin position="1"/>
        <end position="27"/>
    </location>
</feature>
<reference evidence="2" key="1">
    <citation type="submission" date="2023-06" db="EMBL/GenBank/DDBJ databases">
        <title>Genome-scale phylogeny and comparative genomics of the fungal order Sordariales.</title>
        <authorList>
            <consortium name="Lawrence Berkeley National Laboratory"/>
            <person name="Hensen N."/>
            <person name="Bonometti L."/>
            <person name="Westerberg I."/>
            <person name="Brannstrom I.O."/>
            <person name="Guillou S."/>
            <person name="Cros-Aarteil S."/>
            <person name="Calhoun S."/>
            <person name="Haridas S."/>
            <person name="Kuo A."/>
            <person name="Mondo S."/>
            <person name="Pangilinan J."/>
            <person name="Riley R."/>
            <person name="LaButti K."/>
            <person name="Andreopoulos B."/>
            <person name="Lipzen A."/>
            <person name="Chen C."/>
            <person name="Yanf M."/>
            <person name="Daum C."/>
            <person name="Ng V."/>
            <person name="Clum A."/>
            <person name="Steindorff A."/>
            <person name="Ohm R."/>
            <person name="Martin F."/>
            <person name="Silar P."/>
            <person name="Natvig D."/>
            <person name="Lalanne C."/>
            <person name="Gautier V."/>
            <person name="Ament-velasquez S.L."/>
            <person name="Kruys A."/>
            <person name="Hutchinson M.I."/>
            <person name="Powell A.J."/>
            <person name="Barry K."/>
            <person name="Miller A.N."/>
            <person name="Grigoriev I.V."/>
            <person name="Debuchy R."/>
            <person name="Gladieux P."/>
            <person name="Thoren M.H."/>
            <person name="Johannesson H."/>
        </authorList>
    </citation>
    <scope>NUCLEOTIDE SEQUENCE</scope>
    <source>
        <strain evidence="2">SMH3391-2</strain>
    </source>
</reference>
<feature type="compositionally biased region" description="Polar residues" evidence="1">
    <location>
        <begin position="382"/>
        <end position="391"/>
    </location>
</feature>
<evidence type="ECO:0000256" key="1">
    <source>
        <dbReference type="SAM" id="MobiDB-lite"/>
    </source>
</evidence>
<sequence length="391" mass="41761">MSSTESSASEDQQFAFSAENTPATENPPSHGAMSALGLHSSTARDGLLFGKEVSSRSQCAKDIAEPDDPPQVISRSKPIAIELPTVRKRPAEPALFLADEPLSARGDIQGAYFPHHEDPSRRLRRTHPFHLDATKARHNSLSKAAESAQSSTSTPTDNTQSAATMSTSTHFSFGSSASTITPVSHIPVSSYLPIGVHNTAALPMGKYYPSNYENRSNNTSQSRLRARGGKAASSPSGKSDTQVSKCRREHSSHSRSSSEVKRRLQQYQRDMVAQATVAASAIIEKSAADESGRSAAALTPGFSLKNIQLGGTLIKGLKPRSPRLAPLGSPGPVTPMELEGGGDSYLTLGRPMTGPDAEHQLAEVSRALQSEEARRLRDDSRSPSGMRTTSF</sequence>
<feature type="region of interest" description="Disordered" evidence="1">
    <location>
        <begin position="1"/>
        <end position="38"/>
    </location>
</feature>
<feature type="compositionally biased region" description="Basic and acidic residues" evidence="1">
    <location>
        <begin position="249"/>
        <end position="262"/>
    </location>
</feature>
<feature type="region of interest" description="Disordered" evidence="1">
    <location>
        <begin position="328"/>
        <end position="391"/>
    </location>
</feature>
<comment type="caution">
    <text evidence="2">The sequence shown here is derived from an EMBL/GenBank/DDBJ whole genome shotgun (WGS) entry which is preliminary data.</text>
</comment>
<feature type="compositionally biased region" description="Polar residues" evidence="1">
    <location>
        <begin position="212"/>
        <end position="223"/>
    </location>
</feature>
<organism evidence="2 3">
    <name type="scientific">Bombardia bombarda</name>
    <dbReference type="NCBI Taxonomy" id="252184"/>
    <lineage>
        <taxon>Eukaryota</taxon>
        <taxon>Fungi</taxon>
        <taxon>Dikarya</taxon>
        <taxon>Ascomycota</taxon>
        <taxon>Pezizomycotina</taxon>
        <taxon>Sordariomycetes</taxon>
        <taxon>Sordariomycetidae</taxon>
        <taxon>Sordariales</taxon>
        <taxon>Lasiosphaeriaceae</taxon>
        <taxon>Bombardia</taxon>
    </lineage>
</organism>
<dbReference type="Proteomes" id="UP001174934">
    <property type="component" value="Unassembled WGS sequence"/>
</dbReference>